<proteinExistence type="predicted"/>
<evidence type="ECO:0000313" key="2">
    <source>
        <dbReference type="Proteomes" id="UP000499080"/>
    </source>
</evidence>
<organism evidence="1 2">
    <name type="scientific">Araneus ventricosus</name>
    <name type="common">Orbweaver spider</name>
    <name type="synonym">Epeira ventricosa</name>
    <dbReference type="NCBI Taxonomy" id="182803"/>
    <lineage>
        <taxon>Eukaryota</taxon>
        <taxon>Metazoa</taxon>
        <taxon>Ecdysozoa</taxon>
        <taxon>Arthropoda</taxon>
        <taxon>Chelicerata</taxon>
        <taxon>Arachnida</taxon>
        <taxon>Araneae</taxon>
        <taxon>Araneomorphae</taxon>
        <taxon>Entelegynae</taxon>
        <taxon>Araneoidea</taxon>
        <taxon>Araneidae</taxon>
        <taxon>Araneus</taxon>
    </lineage>
</organism>
<evidence type="ECO:0000313" key="1">
    <source>
        <dbReference type="EMBL" id="GBN53837.1"/>
    </source>
</evidence>
<reference evidence="1 2" key="1">
    <citation type="journal article" date="2019" name="Sci. Rep.">
        <title>Orb-weaving spider Araneus ventricosus genome elucidates the spidroin gene catalogue.</title>
        <authorList>
            <person name="Kono N."/>
            <person name="Nakamura H."/>
            <person name="Ohtoshi R."/>
            <person name="Moran D.A.P."/>
            <person name="Shinohara A."/>
            <person name="Yoshida Y."/>
            <person name="Fujiwara M."/>
            <person name="Mori M."/>
            <person name="Tomita M."/>
            <person name="Arakawa K."/>
        </authorList>
    </citation>
    <scope>NUCLEOTIDE SEQUENCE [LARGE SCALE GENOMIC DNA]</scope>
</reference>
<dbReference type="Proteomes" id="UP000499080">
    <property type="component" value="Unassembled WGS sequence"/>
</dbReference>
<protein>
    <submittedName>
        <fullName evidence="1">Uncharacterized protein</fullName>
    </submittedName>
</protein>
<sequence>MRLQLIKEGVGLSESSYPSRNQLEYHFLGRGDPVAESRFQNWRIRFETRFHEKFAVCIGLVRVESVKSQTSSHWCGAEIWRWEASSDIVLAI</sequence>
<comment type="caution">
    <text evidence="1">The sequence shown here is derived from an EMBL/GenBank/DDBJ whole genome shotgun (WGS) entry which is preliminary data.</text>
</comment>
<keyword evidence="2" id="KW-1185">Reference proteome</keyword>
<dbReference type="AlphaFoldDB" id="A0A4Y2PUA7"/>
<gene>
    <name evidence="1" type="ORF">AVEN_255716_1</name>
</gene>
<accession>A0A4Y2PUA7</accession>
<dbReference type="EMBL" id="BGPR01011961">
    <property type="protein sequence ID" value="GBN53837.1"/>
    <property type="molecule type" value="Genomic_DNA"/>
</dbReference>
<name>A0A4Y2PUA7_ARAVE</name>